<organism evidence="1 2">
    <name type="scientific">Thermococcus barossii</name>
    <dbReference type="NCBI Taxonomy" id="54077"/>
    <lineage>
        <taxon>Archaea</taxon>
        <taxon>Methanobacteriati</taxon>
        <taxon>Methanobacteriota</taxon>
        <taxon>Thermococci</taxon>
        <taxon>Thermococcales</taxon>
        <taxon>Thermococcaceae</taxon>
        <taxon>Thermococcus</taxon>
    </lineage>
</organism>
<dbReference type="KEGG" id="tbs:A3L01_00600"/>
<sequence length="367" mass="40834">MKMRKIAMVLTVFLLFGSLIPLGYVSATYGTVTARDAMEEAKALLNSNFMGSLVSAEFKGVEEQILIATTPAAGFPVEGDSYLIISSGDARYVITGNDSYYSDDGDVGGVYIENGHPVSGADAYDVATLTLKLRVPYGATKLSFRWRFTTDEEPSDDTFQDYFYSYVVFPDGKKVVAATLPNGTIPYVGPIAPYTRETTPGDGVYLYAIMNYTSTAVVDVSQYQGKEITIVFQVADTEDEIVDTAVLIDDLKFDVPQSFFVYNRMMVIAQVWTMYFFKLHDEFDELYANASAMGVDNETLSLAKELHENATQMIMDAWDTDNLDDIKLRLWGAIPTYPKMHLVRRAYVTEKDAVNLLIDAMKELEGS</sequence>
<name>A0A2Z2MBX6_9EURY</name>
<accession>A0A2Z2MBX6</accession>
<evidence type="ECO:0000313" key="2">
    <source>
        <dbReference type="Proteomes" id="UP000250272"/>
    </source>
</evidence>
<dbReference type="EMBL" id="CP015101">
    <property type="protein sequence ID" value="ASJ03937.1"/>
    <property type="molecule type" value="Genomic_DNA"/>
</dbReference>
<dbReference type="Proteomes" id="UP000250272">
    <property type="component" value="Chromosome"/>
</dbReference>
<evidence type="ECO:0000313" key="1">
    <source>
        <dbReference type="EMBL" id="ASJ03937.1"/>
    </source>
</evidence>
<dbReference type="AlphaFoldDB" id="A0A2Z2MBX6"/>
<proteinExistence type="predicted"/>
<keyword evidence="2" id="KW-1185">Reference proteome</keyword>
<protein>
    <submittedName>
        <fullName evidence="1">Uncharacterized protein</fullName>
    </submittedName>
</protein>
<gene>
    <name evidence="1" type="ORF">A3L01_00600</name>
</gene>
<reference evidence="1 2" key="1">
    <citation type="submission" date="2016-04" db="EMBL/GenBank/DDBJ databases">
        <title>Complete genome sequence of Thermococcus barossii type strain SHCK-94.</title>
        <authorList>
            <person name="Oger P.M."/>
        </authorList>
    </citation>
    <scope>NUCLEOTIDE SEQUENCE [LARGE SCALE GENOMIC DNA]</scope>
    <source>
        <strain evidence="1 2">SHCK-94</strain>
    </source>
</reference>